<evidence type="ECO:0000313" key="3">
    <source>
        <dbReference type="EMBL" id="WNH04183.1"/>
    </source>
</evidence>
<protein>
    <submittedName>
        <fullName evidence="3">TIGR03745 family integrating conjugative element membrane protein</fullName>
    </submittedName>
</protein>
<dbReference type="Pfam" id="PF11190">
    <property type="entry name" value="DUF2976"/>
    <property type="match status" value="1"/>
</dbReference>
<dbReference type="EMBL" id="CP133647">
    <property type="protein sequence ID" value="WNH04183.1"/>
    <property type="molecule type" value="Genomic_DNA"/>
</dbReference>
<evidence type="ECO:0000313" key="4">
    <source>
        <dbReference type="Proteomes" id="UP001300348"/>
    </source>
</evidence>
<keyword evidence="2" id="KW-0812">Transmembrane</keyword>
<proteinExistence type="predicted"/>
<sequence>MGVTTPGLAALPKVEPPTSGSKGGFLGDLTGYFNDGIVLLGLVVTASAFVVVAGAALKTFQEVRDEKAGWGKFAGILVVGVILLVLVIWLITKSASVIF</sequence>
<evidence type="ECO:0000256" key="2">
    <source>
        <dbReference type="SAM" id="Phobius"/>
    </source>
</evidence>
<feature type="transmembrane region" description="Helical" evidence="2">
    <location>
        <begin position="36"/>
        <end position="57"/>
    </location>
</feature>
<reference evidence="3 4" key="1">
    <citation type="journal article" date="2023" name="Access Microbiol">
        <title>The genome of a steinernematid-associated Pseudomonas piscis bacterium encodes the biosynthesis of insect toxins.</title>
        <authorList>
            <person name="Awori R.M."/>
            <person name="Hendre P."/>
            <person name="Amugune N.O."/>
        </authorList>
    </citation>
    <scope>NUCLEOTIDE SEQUENCE [LARGE SCALE GENOMIC DNA]</scope>
    <source>
        <strain evidence="3 4">97</strain>
    </source>
</reference>
<dbReference type="Proteomes" id="UP001300348">
    <property type="component" value="Chromosome"/>
</dbReference>
<name>A0ABY9XNN2_9GAMM</name>
<organism evidence="3 4">
    <name type="scientific">Xenorhabdus griffiniae</name>
    <dbReference type="NCBI Taxonomy" id="351672"/>
    <lineage>
        <taxon>Bacteria</taxon>
        <taxon>Pseudomonadati</taxon>
        <taxon>Pseudomonadota</taxon>
        <taxon>Gammaproteobacteria</taxon>
        <taxon>Enterobacterales</taxon>
        <taxon>Morganellaceae</taxon>
        <taxon>Xenorhabdus</taxon>
    </lineage>
</organism>
<feature type="region of interest" description="Disordered" evidence="1">
    <location>
        <begin position="1"/>
        <end position="20"/>
    </location>
</feature>
<accession>A0ABY9XNN2</accession>
<feature type="transmembrane region" description="Helical" evidence="2">
    <location>
        <begin position="69"/>
        <end position="91"/>
    </location>
</feature>
<evidence type="ECO:0000256" key="1">
    <source>
        <dbReference type="SAM" id="MobiDB-lite"/>
    </source>
</evidence>
<keyword evidence="2" id="KW-1133">Transmembrane helix</keyword>
<gene>
    <name evidence="3" type="ORF">QL112_014800</name>
</gene>
<keyword evidence="2" id="KW-0472">Membrane</keyword>
<dbReference type="InterPro" id="IPR021356">
    <property type="entry name" value="Integr_conj_element_PFL4702"/>
</dbReference>
<dbReference type="NCBIfam" id="TIGR03745">
    <property type="entry name" value="conj_TIGR03745"/>
    <property type="match status" value="1"/>
</dbReference>
<keyword evidence="4" id="KW-1185">Reference proteome</keyword>